<organism evidence="8 9">
    <name type="scientific">Brevibacterium senegalense</name>
    <dbReference type="NCBI Taxonomy" id="1033736"/>
    <lineage>
        <taxon>Bacteria</taxon>
        <taxon>Bacillati</taxon>
        <taxon>Actinomycetota</taxon>
        <taxon>Actinomycetes</taxon>
        <taxon>Micrococcales</taxon>
        <taxon>Brevibacteriaceae</taxon>
        <taxon>Brevibacterium</taxon>
    </lineage>
</organism>
<dbReference type="SMART" id="SM00448">
    <property type="entry name" value="REC"/>
    <property type="match status" value="1"/>
</dbReference>
<dbReference type="PANTHER" id="PTHR43214:SF24">
    <property type="entry name" value="TRANSCRIPTIONAL REGULATORY PROTEIN NARL-RELATED"/>
    <property type="match status" value="1"/>
</dbReference>
<reference evidence="8" key="1">
    <citation type="journal article" date="2021" name="PeerJ">
        <title>Extensive microbial diversity within the chicken gut microbiome revealed by metagenomics and culture.</title>
        <authorList>
            <person name="Gilroy R."/>
            <person name="Ravi A."/>
            <person name="Getino M."/>
            <person name="Pursley I."/>
            <person name="Horton D.L."/>
            <person name="Alikhan N.F."/>
            <person name="Baker D."/>
            <person name="Gharbi K."/>
            <person name="Hall N."/>
            <person name="Watson M."/>
            <person name="Adriaenssens E.M."/>
            <person name="Foster-Nyarko E."/>
            <person name="Jarju S."/>
            <person name="Secka A."/>
            <person name="Antonio M."/>
            <person name="Oren A."/>
            <person name="Chaudhuri R.R."/>
            <person name="La Ragione R."/>
            <person name="Hildebrand F."/>
            <person name="Pallen M.J."/>
        </authorList>
    </citation>
    <scope>NUCLEOTIDE SEQUENCE</scope>
    <source>
        <strain evidence="8">ChiGjej5B5-7349</strain>
    </source>
</reference>
<keyword evidence="2" id="KW-0805">Transcription regulation</keyword>
<feature type="modified residue" description="4-aspartylphosphate" evidence="5">
    <location>
        <position position="59"/>
    </location>
</feature>
<dbReference type="PRINTS" id="PR00038">
    <property type="entry name" value="HTHLUXR"/>
</dbReference>
<dbReference type="SUPFAM" id="SSF46894">
    <property type="entry name" value="C-terminal effector domain of the bipartite response regulators"/>
    <property type="match status" value="1"/>
</dbReference>
<keyword evidence="3" id="KW-0238">DNA-binding</keyword>
<dbReference type="InterPro" id="IPR039420">
    <property type="entry name" value="WalR-like"/>
</dbReference>
<dbReference type="GO" id="GO:0000160">
    <property type="term" value="P:phosphorelay signal transduction system"/>
    <property type="evidence" value="ECO:0007669"/>
    <property type="project" value="InterPro"/>
</dbReference>
<dbReference type="EMBL" id="DYUK01000123">
    <property type="protein sequence ID" value="HJG79907.1"/>
    <property type="molecule type" value="Genomic_DNA"/>
</dbReference>
<dbReference type="Pfam" id="PF00072">
    <property type="entry name" value="Response_reg"/>
    <property type="match status" value="1"/>
</dbReference>
<name>A0A921MDP9_9MICO</name>
<evidence type="ECO:0000259" key="7">
    <source>
        <dbReference type="PROSITE" id="PS50110"/>
    </source>
</evidence>
<dbReference type="InterPro" id="IPR058245">
    <property type="entry name" value="NreC/VraR/RcsB-like_REC"/>
</dbReference>
<evidence type="ECO:0000256" key="4">
    <source>
        <dbReference type="ARBA" id="ARBA00023163"/>
    </source>
</evidence>
<evidence type="ECO:0000256" key="5">
    <source>
        <dbReference type="PROSITE-ProRule" id="PRU00169"/>
    </source>
</evidence>
<dbReference type="CDD" id="cd17535">
    <property type="entry name" value="REC_NarL-like"/>
    <property type="match status" value="1"/>
</dbReference>
<dbReference type="Proteomes" id="UP000784435">
    <property type="component" value="Unassembled WGS sequence"/>
</dbReference>
<dbReference type="Gene3D" id="3.40.50.2300">
    <property type="match status" value="1"/>
</dbReference>
<comment type="caution">
    <text evidence="8">The sequence shown here is derived from an EMBL/GenBank/DDBJ whole genome shotgun (WGS) entry which is preliminary data.</text>
</comment>
<evidence type="ECO:0000256" key="3">
    <source>
        <dbReference type="ARBA" id="ARBA00023125"/>
    </source>
</evidence>
<dbReference type="InterPro" id="IPR011006">
    <property type="entry name" value="CheY-like_superfamily"/>
</dbReference>
<dbReference type="InterPro" id="IPR000792">
    <property type="entry name" value="Tscrpt_reg_LuxR_C"/>
</dbReference>
<dbReference type="CDD" id="cd06170">
    <property type="entry name" value="LuxR_C_like"/>
    <property type="match status" value="1"/>
</dbReference>
<evidence type="ECO:0000256" key="1">
    <source>
        <dbReference type="ARBA" id="ARBA00022553"/>
    </source>
</evidence>
<keyword evidence="4" id="KW-0804">Transcription</keyword>
<accession>A0A921MDP9</accession>
<dbReference type="Pfam" id="PF00196">
    <property type="entry name" value="GerE"/>
    <property type="match status" value="1"/>
</dbReference>
<keyword evidence="1 5" id="KW-0597">Phosphoprotein</keyword>
<dbReference type="SMART" id="SM00421">
    <property type="entry name" value="HTH_LUXR"/>
    <property type="match status" value="1"/>
</dbReference>
<proteinExistence type="predicted"/>
<dbReference type="InterPro" id="IPR001789">
    <property type="entry name" value="Sig_transdc_resp-reg_receiver"/>
</dbReference>
<evidence type="ECO:0000313" key="8">
    <source>
        <dbReference type="EMBL" id="HJG79907.1"/>
    </source>
</evidence>
<protein>
    <submittedName>
        <fullName evidence="8">Response regulator transcription factor</fullName>
    </submittedName>
</protein>
<gene>
    <name evidence="8" type="ORF">K8V08_05805</name>
</gene>
<dbReference type="SUPFAM" id="SSF52172">
    <property type="entry name" value="CheY-like"/>
    <property type="match status" value="1"/>
</dbReference>
<dbReference type="GO" id="GO:0006355">
    <property type="term" value="P:regulation of DNA-templated transcription"/>
    <property type="evidence" value="ECO:0007669"/>
    <property type="project" value="InterPro"/>
</dbReference>
<feature type="domain" description="HTH luxR-type" evidence="6">
    <location>
        <begin position="154"/>
        <end position="219"/>
    </location>
</feature>
<dbReference type="PANTHER" id="PTHR43214">
    <property type="entry name" value="TWO-COMPONENT RESPONSE REGULATOR"/>
    <property type="match status" value="1"/>
</dbReference>
<evidence type="ECO:0000313" key="9">
    <source>
        <dbReference type="Proteomes" id="UP000784435"/>
    </source>
</evidence>
<dbReference type="PROSITE" id="PS50043">
    <property type="entry name" value="HTH_LUXR_2"/>
    <property type="match status" value="1"/>
</dbReference>
<dbReference type="GO" id="GO:0003677">
    <property type="term" value="F:DNA binding"/>
    <property type="evidence" value="ECO:0007669"/>
    <property type="project" value="UniProtKB-KW"/>
</dbReference>
<evidence type="ECO:0000259" key="6">
    <source>
        <dbReference type="PROSITE" id="PS50043"/>
    </source>
</evidence>
<evidence type="ECO:0000256" key="2">
    <source>
        <dbReference type="ARBA" id="ARBA00023015"/>
    </source>
</evidence>
<sequence length="222" mass="23564">MLPDQTIRVLVVDDDAMVRVGLGAVLSSAPDIEVVGEAGDGAQAIDAAMRHYPDVVLMDIRMPVMDGIEATSRLRNMPRAPQVISLTSLDTDDAVFGSLDAGAAGFVLKDVAPRELCDAVRTVHGGDSFTSARATTRLIRSRRQGAESARQSQAVQDIAQLTAREREIALLVAEGRGNREIAEAVYLSEATVKSHILRITAKLDAPNRVGIAVTVALAGLLV</sequence>
<feature type="domain" description="Response regulatory" evidence="7">
    <location>
        <begin position="8"/>
        <end position="124"/>
    </location>
</feature>
<dbReference type="PROSITE" id="PS50110">
    <property type="entry name" value="RESPONSE_REGULATORY"/>
    <property type="match status" value="1"/>
</dbReference>
<dbReference type="PROSITE" id="PS00622">
    <property type="entry name" value="HTH_LUXR_1"/>
    <property type="match status" value="1"/>
</dbReference>
<dbReference type="AlphaFoldDB" id="A0A921MDP9"/>
<dbReference type="InterPro" id="IPR016032">
    <property type="entry name" value="Sig_transdc_resp-reg_C-effctor"/>
</dbReference>
<reference evidence="8" key="2">
    <citation type="submission" date="2021-09" db="EMBL/GenBank/DDBJ databases">
        <authorList>
            <person name="Gilroy R."/>
        </authorList>
    </citation>
    <scope>NUCLEOTIDE SEQUENCE</scope>
    <source>
        <strain evidence="8">ChiGjej5B5-7349</strain>
    </source>
</reference>